<evidence type="ECO:0000256" key="7">
    <source>
        <dbReference type="ARBA" id="ARBA00023288"/>
    </source>
</evidence>
<protein>
    <submittedName>
        <fullName evidence="10">Ger(X)C family spore germination protein</fullName>
    </submittedName>
</protein>
<accession>A0A398BE78</accession>
<keyword evidence="5" id="KW-0472">Membrane</keyword>
<dbReference type="Pfam" id="PF05504">
    <property type="entry name" value="Spore_GerAC"/>
    <property type="match status" value="1"/>
</dbReference>
<dbReference type="Proteomes" id="UP000265816">
    <property type="component" value="Unassembled WGS sequence"/>
</dbReference>
<evidence type="ECO:0000259" key="8">
    <source>
        <dbReference type="Pfam" id="PF05504"/>
    </source>
</evidence>
<evidence type="ECO:0000256" key="4">
    <source>
        <dbReference type="ARBA" id="ARBA00022729"/>
    </source>
</evidence>
<feature type="domain" description="Spore germination protein N-terminal" evidence="9">
    <location>
        <begin position="22"/>
        <end position="205"/>
    </location>
</feature>
<proteinExistence type="inferred from homology"/>
<evidence type="ECO:0000256" key="6">
    <source>
        <dbReference type="ARBA" id="ARBA00023139"/>
    </source>
</evidence>
<dbReference type="AlphaFoldDB" id="A0A398BE78"/>
<comment type="subcellular location">
    <subcellularLocation>
        <location evidence="1">Membrane</location>
        <topology evidence="1">Lipid-anchor</topology>
    </subcellularLocation>
</comment>
<evidence type="ECO:0000256" key="1">
    <source>
        <dbReference type="ARBA" id="ARBA00004635"/>
    </source>
</evidence>
<name>A0A398BE78_9BACI</name>
<dbReference type="GO" id="GO:0016020">
    <property type="term" value="C:membrane"/>
    <property type="evidence" value="ECO:0007669"/>
    <property type="project" value="UniProtKB-SubCell"/>
</dbReference>
<feature type="domain" description="Spore germination GerAC-like C-terminal" evidence="8">
    <location>
        <begin position="220"/>
        <end position="387"/>
    </location>
</feature>
<dbReference type="OrthoDB" id="2569624at2"/>
<dbReference type="NCBIfam" id="TIGR02887">
    <property type="entry name" value="spore_ger_x_C"/>
    <property type="match status" value="1"/>
</dbReference>
<comment type="caution">
    <text evidence="10">The sequence shown here is derived from an EMBL/GenBank/DDBJ whole genome shotgun (WGS) entry which is preliminary data.</text>
</comment>
<dbReference type="GO" id="GO:0009847">
    <property type="term" value="P:spore germination"/>
    <property type="evidence" value="ECO:0007669"/>
    <property type="project" value="InterPro"/>
</dbReference>
<evidence type="ECO:0000259" key="9">
    <source>
        <dbReference type="Pfam" id="PF25198"/>
    </source>
</evidence>
<evidence type="ECO:0000256" key="5">
    <source>
        <dbReference type="ARBA" id="ARBA00023136"/>
    </source>
</evidence>
<keyword evidence="4" id="KW-0732">Signal</keyword>
<evidence type="ECO:0000313" key="10">
    <source>
        <dbReference type="EMBL" id="RID88272.1"/>
    </source>
</evidence>
<dbReference type="InterPro" id="IPR057336">
    <property type="entry name" value="GerAC_N"/>
</dbReference>
<dbReference type="Pfam" id="PF25198">
    <property type="entry name" value="Spore_GerAC_N"/>
    <property type="match status" value="1"/>
</dbReference>
<dbReference type="PROSITE" id="PS51257">
    <property type="entry name" value="PROKAR_LIPOPROTEIN"/>
    <property type="match status" value="1"/>
</dbReference>
<dbReference type="PANTHER" id="PTHR35789">
    <property type="entry name" value="SPORE GERMINATION PROTEIN B3"/>
    <property type="match status" value="1"/>
</dbReference>
<dbReference type="Gene3D" id="3.30.300.210">
    <property type="entry name" value="Nutrient germinant receptor protein C, domain 3"/>
    <property type="match status" value="1"/>
</dbReference>
<evidence type="ECO:0000256" key="2">
    <source>
        <dbReference type="ARBA" id="ARBA00007886"/>
    </source>
</evidence>
<dbReference type="RefSeq" id="WP_119111190.1">
    <property type="nucleotide sequence ID" value="NZ_CBCSEO010000008.1"/>
</dbReference>
<organism evidence="10 11">
    <name type="scientific">Mesobacillus zeae</name>
    <dbReference type="NCBI Taxonomy" id="1917180"/>
    <lineage>
        <taxon>Bacteria</taxon>
        <taxon>Bacillati</taxon>
        <taxon>Bacillota</taxon>
        <taxon>Bacilli</taxon>
        <taxon>Bacillales</taxon>
        <taxon>Bacillaceae</taxon>
        <taxon>Mesobacillus</taxon>
    </lineage>
</organism>
<dbReference type="InterPro" id="IPR038501">
    <property type="entry name" value="Spore_GerAC_C_sf"/>
</dbReference>
<keyword evidence="11" id="KW-1185">Reference proteome</keyword>
<sequence length="393" mass="43864">MKKALLLLILLISTVLSGCWSSKEIEDLSLNVGIAIDDGDQLAEEMRHIDQVSSSQEKGDLAVTFQYINTSATTPDSKGGGQKQFTNVSAIGNTNHQNIRVISLREENPIMFHHTKVIVVSGELLKKIGIREIMDFYLRDSEARLSCLVLVSKGPAKDTLQSKDPAVIPSFRLLGIVDNAYRSSRILNPMTLAKIQGESYSKSSYLLQNVYTEDGEVKFSGAGIMRGKTNKLIGYISEDDLTGITLITGDAKGGPIPAFEKQSGKPMVYEIETIKSKIIPHVKRGKISFDIKIDSEGILSENWKDSKEPSEKIASEAEELIKEEMEKTLARTLKKTQKHYKVDVVGFDNELRIKYPKTWNRVKDDWDATFAELPIKYSIKVKIINYGNTDARS</sequence>
<keyword evidence="7" id="KW-0449">Lipoprotein</keyword>
<evidence type="ECO:0000313" key="11">
    <source>
        <dbReference type="Proteomes" id="UP000265816"/>
    </source>
</evidence>
<gene>
    <name evidence="10" type="ORF">D1970_01865</name>
</gene>
<dbReference type="InterPro" id="IPR008844">
    <property type="entry name" value="Spore_GerAC-like"/>
</dbReference>
<dbReference type="PANTHER" id="PTHR35789:SF1">
    <property type="entry name" value="SPORE GERMINATION PROTEIN B3"/>
    <property type="match status" value="1"/>
</dbReference>
<evidence type="ECO:0000256" key="3">
    <source>
        <dbReference type="ARBA" id="ARBA00022544"/>
    </source>
</evidence>
<keyword evidence="6" id="KW-0564">Palmitate</keyword>
<reference evidence="10 11" key="1">
    <citation type="submission" date="2018-08" db="EMBL/GenBank/DDBJ databases">
        <title>Bacillus jemisoniae sp. nov., Bacillus chryseoplanitiae sp. nov., Bacillus resnikiae sp. nov., and Bacillus frankliniae sp. nov., isolated from Viking spacecraft and associated surfaces.</title>
        <authorList>
            <person name="Seuylemezian A."/>
            <person name="Vaishampayan P."/>
        </authorList>
    </citation>
    <scope>NUCLEOTIDE SEQUENCE [LARGE SCALE GENOMIC DNA]</scope>
    <source>
        <strain evidence="10 11">JJ-247</strain>
    </source>
</reference>
<keyword evidence="3" id="KW-0309">Germination</keyword>
<dbReference type="EMBL" id="QWVT01000007">
    <property type="protein sequence ID" value="RID88272.1"/>
    <property type="molecule type" value="Genomic_DNA"/>
</dbReference>
<comment type="similarity">
    <text evidence="2">Belongs to the GerABKC lipoprotein family.</text>
</comment>
<dbReference type="InterPro" id="IPR046953">
    <property type="entry name" value="Spore_GerAC-like_C"/>
</dbReference>